<organism evidence="4 5">
    <name type="scientific">Rapidithrix thailandica</name>
    <dbReference type="NCBI Taxonomy" id="413964"/>
    <lineage>
        <taxon>Bacteria</taxon>
        <taxon>Pseudomonadati</taxon>
        <taxon>Bacteroidota</taxon>
        <taxon>Cytophagia</taxon>
        <taxon>Cytophagales</taxon>
        <taxon>Flammeovirgaceae</taxon>
        <taxon>Rapidithrix</taxon>
    </lineage>
</organism>
<keyword evidence="5" id="KW-1185">Reference proteome</keyword>
<evidence type="ECO:0000256" key="2">
    <source>
        <dbReference type="ARBA" id="ARBA00023002"/>
    </source>
</evidence>
<evidence type="ECO:0000313" key="5">
    <source>
        <dbReference type="Proteomes" id="UP001403385"/>
    </source>
</evidence>
<dbReference type="GO" id="GO:0048038">
    <property type="term" value="F:quinone binding"/>
    <property type="evidence" value="ECO:0007669"/>
    <property type="project" value="TreeGrafter"/>
</dbReference>
<evidence type="ECO:0000313" key="4">
    <source>
        <dbReference type="EMBL" id="MEN7548925.1"/>
    </source>
</evidence>
<keyword evidence="1" id="KW-0521">NADP</keyword>
<dbReference type="Pfam" id="PF08240">
    <property type="entry name" value="ADH_N"/>
    <property type="match status" value="1"/>
</dbReference>
<reference evidence="4 5" key="1">
    <citation type="submission" date="2024-04" db="EMBL/GenBank/DDBJ databases">
        <title>Novel genus in family Flammeovirgaceae.</title>
        <authorList>
            <person name="Nguyen T.H."/>
            <person name="Vuong T.Q."/>
            <person name="Le H."/>
            <person name="Kim S.-G."/>
        </authorList>
    </citation>
    <scope>NUCLEOTIDE SEQUENCE [LARGE SCALE GENOMIC DNA]</scope>
    <source>
        <strain evidence="4 5">JCM 23209</strain>
    </source>
</reference>
<dbReference type="SUPFAM" id="SSF50129">
    <property type="entry name" value="GroES-like"/>
    <property type="match status" value="1"/>
</dbReference>
<feature type="domain" description="Enoyl reductase (ER)" evidence="3">
    <location>
        <begin position="10"/>
        <end position="324"/>
    </location>
</feature>
<dbReference type="PANTHER" id="PTHR48106">
    <property type="entry name" value="QUINONE OXIDOREDUCTASE PIG3-RELATED"/>
    <property type="match status" value="1"/>
</dbReference>
<protein>
    <submittedName>
        <fullName evidence="4">NAD(P)H-quinone oxidoreductase</fullName>
    </submittedName>
</protein>
<dbReference type="SMART" id="SM00829">
    <property type="entry name" value="PKS_ER"/>
    <property type="match status" value="1"/>
</dbReference>
<evidence type="ECO:0000259" key="3">
    <source>
        <dbReference type="SMART" id="SM00829"/>
    </source>
</evidence>
<dbReference type="InterPro" id="IPR013154">
    <property type="entry name" value="ADH-like_N"/>
</dbReference>
<dbReference type="AlphaFoldDB" id="A0AAW9S905"/>
<dbReference type="GO" id="GO:0070402">
    <property type="term" value="F:NADPH binding"/>
    <property type="evidence" value="ECO:0007669"/>
    <property type="project" value="TreeGrafter"/>
</dbReference>
<dbReference type="InterPro" id="IPR020843">
    <property type="entry name" value="ER"/>
</dbReference>
<dbReference type="InterPro" id="IPR014189">
    <property type="entry name" value="Quinone_OxRdtase_PIG3"/>
</dbReference>
<dbReference type="InterPro" id="IPR013149">
    <property type="entry name" value="ADH-like_C"/>
</dbReference>
<proteinExistence type="predicted"/>
<name>A0AAW9S905_9BACT</name>
<comment type="caution">
    <text evidence="4">The sequence shown here is derived from an EMBL/GenBank/DDBJ whole genome shotgun (WGS) entry which is preliminary data.</text>
</comment>
<dbReference type="Gene3D" id="3.40.50.720">
    <property type="entry name" value="NAD(P)-binding Rossmann-like Domain"/>
    <property type="match status" value="1"/>
</dbReference>
<dbReference type="CDD" id="cd05276">
    <property type="entry name" value="p53_inducible_oxidoreductase"/>
    <property type="match status" value="1"/>
</dbReference>
<dbReference type="NCBIfam" id="TIGR02824">
    <property type="entry name" value="quinone_pig3"/>
    <property type="match status" value="1"/>
</dbReference>
<dbReference type="SUPFAM" id="SSF51735">
    <property type="entry name" value="NAD(P)-binding Rossmann-fold domains"/>
    <property type="match status" value="1"/>
</dbReference>
<keyword evidence="2" id="KW-0560">Oxidoreductase</keyword>
<dbReference type="PANTHER" id="PTHR48106:SF18">
    <property type="entry name" value="QUINONE OXIDOREDUCTASE PIG3"/>
    <property type="match status" value="1"/>
</dbReference>
<dbReference type="Pfam" id="PF00107">
    <property type="entry name" value="ADH_zinc_N"/>
    <property type="match status" value="1"/>
</dbReference>
<dbReference type="InterPro" id="IPR036291">
    <property type="entry name" value="NAD(P)-bd_dom_sf"/>
</dbReference>
<dbReference type="Gene3D" id="3.90.180.10">
    <property type="entry name" value="Medium-chain alcohol dehydrogenases, catalytic domain"/>
    <property type="match status" value="1"/>
</dbReference>
<gene>
    <name evidence="4" type="ORF">AAG747_13465</name>
</gene>
<dbReference type="InterPro" id="IPR011032">
    <property type="entry name" value="GroES-like_sf"/>
</dbReference>
<evidence type="ECO:0000256" key="1">
    <source>
        <dbReference type="ARBA" id="ARBA00022857"/>
    </source>
</evidence>
<dbReference type="GO" id="GO:0003960">
    <property type="term" value="F:quinone reductase (NADPH) activity"/>
    <property type="evidence" value="ECO:0007669"/>
    <property type="project" value="TreeGrafter"/>
</dbReference>
<dbReference type="Proteomes" id="UP001403385">
    <property type="component" value="Unassembled WGS sequence"/>
</dbReference>
<dbReference type="EMBL" id="JBDKWZ010000007">
    <property type="protein sequence ID" value="MEN7548925.1"/>
    <property type="molecule type" value="Genomic_DNA"/>
</dbReference>
<dbReference type="RefSeq" id="WP_346821701.1">
    <property type="nucleotide sequence ID" value="NZ_JBDKWZ010000007.1"/>
</dbReference>
<accession>A0AAW9S905</accession>
<sequence>MKAIIIDQPGPVENMYWGEAPMPEPGPGQVLIRVHATSVNRADTLQRQGLYPPPPGESPIMGLEVAGIVESTGENAQQWKPGDRVFALLAGGGYAEYVTVHESLVMPIPNKLHFEEAAGIAEVFLTAYQAICWLGKFQKGETALVHAGASGVGTAAIQLVKILGGKSIVTVGTQQKLDFCKKLGADFGINYTQENFAEKVRDYTQHKGANLIIDFIAGSYYEQNFKAIAVDGRWVVLALLGGRKSEEFDFGKLLGKRVQIMGSTLRSRSLAYKAELIQDFSDQFMQAFENNRLSPVIDQIWPIERVAEAHHYLENNQNMGKVILKVQ</sequence>